<dbReference type="PANTHER" id="PTHR36582">
    <property type="entry name" value="ANTITOXIN PARD"/>
    <property type="match status" value="1"/>
</dbReference>
<evidence type="ECO:0000256" key="1">
    <source>
        <dbReference type="ARBA" id="ARBA00008580"/>
    </source>
</evidence>
<dbReference type="InterPro" id="IPR038296">
    <property type="entry name" value="ParD_sf"/>
</dbReference>
<dbReference type="InterPro" id="IPR010985">
    <property type="entry name" value="Ribbon_hlx_hlx"/>
</dbReference>
<dbReference type="EMBL" id="JAUSVX010000006">
    <property type="protein sequence ID" value="MDQ0470505.1"/>
    <property type="molecule type" value="Genomic_DNA"/>
</dbReference>
<organism evidence="3 4">
    <name type="scientific">Labrys wisconsinensis</name>
    <dbReference type="NCBI Taxonomy" id="425677"/>
    <lineage>
        <taxon>Bacteria</taxon>
        <taxon>Pseudomonadati</taxon>
        <taxon>Pseudomonadota</taxon>
        <taxon>Alphaproteobacteria</taxon>
        <taxon>Hyphomicrobiales</taxon>
        <taxon>Xanthobacteraceae</taxon>
        <taxon>Labrys</taxon>
    </lineage>
</organism>
<name>A0ABU0JA53_9HYPH</name>
<dbReference type="SUPFAM" id="SSF47598">
    <property type="entry name" value="Ribbon-helix-helix"/>
    <property type="match status" value="1"/>
</dbReference>
<keyword evidence="2" id="KW-1277">Toxin-antitoxin system</keyword>
<gene>
    <name evidence="3" type="ORF">QO011_003524</name>
</gene>
<protein>
    <submittedName>
        <fullName evidence="3">Antitoxin ParD1/3/4</fullName>
    </submittedName>
</protein>
<comment type="similarity">
    <text evidence="1">Belongs to the ParD antitoxin family.</text>
</comment>
<reference evidence="3 4" key="1">
    <citation type="submission" date="2023-07" db="EMBL/GenBank/DDBJ databases">
        <title>Genomic Encyclopedia of Type Strains, Phase IV (KMG-IV): sequencing the most valuable type-strain genomes for metagenomic binning, comparative biology and taxonomic classification.</title>
        <authorList>
            <person name="Goeker M."/>
        </authorList>
    </citation>
    <scope>NUCLEOTIDE SEQUENCE [LARGE SCALE GENOMIC DNA]</scope>
    <source>
        <strain evidence="3 4">DSM 19619</strain>
    </source>
</reference>
<proteinExistence type="inferred from homology"/>
<dbReference type="Pfam" id="PF03693">
    <property type="entry name" value="ParD_antitoxin"/>
    <property type="match status" value="1"/>
</dbReference>
<dbReference type="Proteomes" id="UP001242480">
    <property type="component" value="Unassembled WGS sequence"/>
</dbReference>
<dbReference type="NCBIfam" id="TIGR02606">
    <property type="entry name" value="antidote_CC2985"/>
    <property type="match status" value="1"/>
</dbReference>
<sequence length="76" mass="8509">MNIALEEHWKDFITSLVASGRYRSASEVVCEALRLVREREEKLEALRRTIDASIAEGGRFSDEEIGAMLDAQAEAP</sequence>
<evidence type="ECO:0000313" key="3">
    <source>
        <dbReference type="EMBL" id="MDQ0470505.1"/>
    </source>
</evidence>
<dbReference type="InterPro" id="IPR022789">
    <property type="entry name" value="ParD"/>
</dbReference>
<dbReference type="Gene3D" id="6.10.10.120">
    <property type="entry name" value="Antitoxin ParD1-like"/>
    <property type="match status" value="1"/>
</dbReference>
<accession>A0ABU0JA53</accession>
<keyword evidence="4" id="KW-1185">Reference proteome</keyword>
<comment type="caution">
    <text evidence="3">The sequence shown here is derived from an EMBL/GenBank/DDBJ whole genome shotgun (WGS) entry which is preliminary data.</text>
</comment>
<evidence type="ECO:0000313" key="4">
    <source>
        <dbReference type="Proteomes" id="UP001242480"/>
    </source>
</evidence>
<evidence type="ECO:0000256" key="2">
    <source>
        <dbReference type="ARBA" id="ARBA00022649"/>
    </source>
</evidence>
<dbReference type="RefSeq" id="WP_307274535.1">
    <property type="nucleotide sequence ID" value="NZ_JAUSVX010000006.1"/>
</dbReference>
<dbReference type="PANTHER" id="PTHR36582:SF2">
    <property type="entry name" value="ANTITOXIN PARD"/>
    <property type="match status" value="1"/>
</dbReference>